<evidence type="ECO:0000313" key="2">
    <source>
        <dbReference type="Proteomes" id="UP001151088"/>
    </source>
</evidence>
<evidence type="ECO:0000313" key="1">
    <source>
        <dbReference type="EMBL" id="MCS0497866.1"/>
    </source>
</evidence>
<gene>
    <name evidence="1" type="ORF">NVS89_22505</name>
</gene>
<dbReference type="Proteomes" id="UP001151088">
    <property type="component" value="Unassembled WGS sequence"/>
</dbReference>
<reference evidence="1" key="1">
    <citation type="submission" date="2022-08" db="EMBL/GenBank/DDBJ databases">
        <authorList>
            <person name="Li F."/>
        </authorList>
    </citation>
    <scope>NUCLEOTIDE SEQUENCE</scope>
    <source>
        <strain evidence="1">MQZ15Z-1</strain>
    </source>
</reference>
<proteinExistence type="predicted"/>
<dbReference type="AlphaFoldDB" id="A0A9X2PIT4"/>
<comment type="caution">
    <text evidence="1">The sequence shown here is derived from an EMBL/GenBank/DDBJ whole genome shotgun (WGS) entry which is preliminary data.</text>
</comment>
<accession>A0A9X2PIT4</accession>
<name>A0A9X2PIT4_9HYPH</name>
<protein>
    <submittedName>
        <fullName evidence="1">Uncharacterized protein</fullName>
    </submittedName>
</protein>
<keyword evidence="2" id="KW-1185">Reference proteome</keyword>
<sequence length="119" mass="12709">MTPSSAITALDRQLRKHGHDALLRRQAWAGTVRTSADLPVRVCLRGYRPDELTGGIVQGDSEIVISPTELGASAWPDGAGELPRQGDVIISGSRSLAVIAVDPRYIGGDLVRINLQVRG</sequence>
<dbReference type="RefSeq" id="WP_258735023.1">
    <property type="nucleotide sequence ID" value="NZ_JANTHZ010000015.1"/>
</dbReference>
<organism evidence="1 2">
    <name type="scientific">Ancylobacter mangrovi</name>
    <dbReference type="NCBI Taxonomy" id="2972472"/>
    <lineage>
        <taxon>Bacteria</taxon>
        <taxon>Pseudomonadati</taxon>
        <taxon>Pseudomonadota</taxon>
        <taxon>Alphaproteobacteria</taxon>
        <taxon>Hyphomicrobiales</taxon>
        <taxon>Xanthobacteraceae</taxon>
        <taxon>Ancylobacter</taxon>
    </lineage>
</organism>
<dbReference type="EMBL" id="JANTHZ010000015">
    <property type="protein sequence ID" value="MCS0497866.1"/>
    <property type="molecule type" value="Genomic_DNA"/>
</dbReference>